<reference evidence="2" key="1">
    <citation type="submission" date="2020-03" db="EMBL/GenBank/DDBJ databases">
        <title>The deep terrestrial virosphere.</title>
        <authorList>
            <person name="Holmfeldt K."/>
            <person name="Nilsson E."/>
            <person name="Simone D."/>
            <person name="Lopez-Fernandez M."/>
            <person name="Wu X."/>
            <person name="de Brujin I."/>
            <person name="Lundin D."/>
            <person name="Andersson A."/>
            <person name="Bertilsson S."/>
            <person name="Dopson M."/>
        </authorList>
    </citation>
    <scope>NUCLEOTIDE SEQUENCE</scope>
    <source>
        <strain evidence="2">MM415A03451</strain>
        <strain evidence="1">MM415B01838</strain>
    </source>
</reference>
<evidence type="ECO:0000313" key="1">
    <source>
        <dbReference type="EMBL" id="QJA56463.1"/>
    </source>
</evidence>
<dbReference type="EMBL" id="MT141221">
    <property type="protein sequence ID" value="QJA56463.1"/>
    <property type="molecule type" value="Genomic_DNA"/>
</dbReference>
<sequence>METAIVRSAGGAVTVSITGSNDPMAVAQSYVKVRDFLFPDKDDTVLNMGMDKPEQLPPIKEVIKNKEKE</sequence>
<name>A0A6M3JM85_9ZZZZ</name>
<accession>A0A6M3JM85</accession>
<protein>
    <submittedName>
        <fullName evidence="2">Uncharacterized protein</fullName>
    </submittedName>
</protein>
<organism evidence="2">
    <name type="scientific">viral metagenome</name>
    <dbReference type="NCBI Taxonomy" id="1070528"/>
    <lineage>
        <taxon>unclassified sequences</taxon>
        <taxon>metagenomes</taxon>
        <taxon>organismal metagenomes</taxon>
    </lineage>
</organism>
<dbReference type="AlphaFoldDB" id="A0A6M3JM85"/>
<gene>
    <name evidence="2" type="ORF">MM415A03451_0001</name>
    <name evidence="1" type="ORF">MM415B01838_0001</name>
</gene>
<dbReference type="EMBL" id="MT141835">
    <property type="protein sequence ID" value="QJA70950.1"/>
    <property type="molecule type" value="Genomic_DNA"/>
</dbReference>
<evidence type="ECO:0000313" key="2">
    <source>
        <dbReference type="EMBL" id="QJA70950.1"/>
    </source>
</evidence>
<proteinExistence type="predicted"/>